<accession>A0A4R6JQS2</accession>
<dbReference type="Proteomes" id="UP000294901">
    <property type="component" value="Unassembled WGS sequence"/>
</dbReference>
<comment type="caution">
    <text evidence="1">The sequence shown here is derived from an EMBL/GenBank/DDBJ whole genome shotgun (WGS) entry which is preliminary data.</text>
</comment>
<proteinExistence type="predicted"/>
<name>A0A4R6JQS2_9ACTN</name>
<keyword evidence="2" id="KW-1185">Reference proteome</keyword>
<protein>
    <recommendedName>
        <fullName evidence="3">PRC-barrel domain protein</fullName>
    </recommendedName>
</protein>
<reference evidence="1 2" key="1">
    <citation type="submission" date="2019-03" db="EMBL/GenBank/DDBJ databases">
        <title>Sequencing the genomes of 1000 actinobacteria strains.</title>
        <authorList>
            <person name="Klenk H.-P."/>
        </authorList>
    </citation>
    <scope>NUCLEOTIDE SEQUENCE [LARGE SCALE GENOMIC DNA]</scope>
    <source>
        <strain evidence="1 2">DSM 43805</strain>
    </source>
</reference>
<gene>
    <name evidence="1" type="ORF">C8E87_2000</name>
</gene>
<dbReference type="RefSeq" id="WP_239079975.1">
    <property type="nucleotide sequence ID" value="NZ_BOMD01000022.1"/>
</dbReference>
<evidence type="ECO:0000313" key="2">
    <source>
        <dbReference type="Proteomes" id="UP000294901"/>
    </source>
</evidence>
<evidence type="ECO:0008006" key="3">
    <source>
        <dbReference type="Google" id="ProtNLM"/>
    </source>
</evidence>
<dbReference type="AlphaFoldDB" id="A0A4R6JQS2"/>
<dbReference type="EMBL" id="SNWR01000001">
    <property type="protein sequence ID" value="TDO38347.1"/>
    <property type="molecule type" value="Genomic_DNA"/>
</dbReference>
<evidence type="ECO:0000313" key="1">
    <source>
        <dbReference type="EMBL" id="TDO38347.1"/>
    </source>
</evidence>
<sequence length="102" mass="10543">MQPETPTQPLPIARVNVGMTVADSAGEEVGTVTAVQMPGTDVRPDLPAGVAEHLMAAGYLRIDGTGLLSNDVYAAGDEIAESVEGEPATVTLNVLREDLARA</sequence>
<organism evidence="1 2">
    <name type="scientific">Paractinoplanes brasiliensis</name>
    <dbReference type="NCBI Taxonomy" id="52695"/>
    <lineage>
        <taxon>Bacteria</taxon>
        <taxon>Bacillati</taxon>
        <taxon>Actinomycetota</taxon>
        <taxon>Actinomycetes</taxon>
        <taxon>Micromonosporales</taxon>
        <taxon>Micromonosporaceae</taxon>
        <taxon>Paractinoplanes</taxon>
    </lineage>
</organism>